<dbReference type="Proteomes" id="UP000825729">
    <property type="component" value="Unassembled WGS sequence"/>
</dbReference>
<sequence>MEEVEKMAALKRAYADIILNTAKEAAARILISERKALRYQQELSAAKEEALNTILRLKEVMDSKIAKAEKASIDQTRKAQELEAQLNEAEDIVKDLREELKKVQDELDKLKYNLIGPLKVEAVKEQKSEPELSNPDLASIIMRSKDTELFRNGCTQRIRAFEQNLLTGKLPLPGHTFIGHPCEKNEPTDKDDESAEQTRTLVPTKIDHAVNGAEILRGLRESDSEKGQVVKFFRRFSSRRKRGRCTFVKGFTTEAKPQQQKNGEQQQNIDSHVSPENTEEASEDLNVHQGTLTRNEAGKKENPGQQKVEVNVEEISVCEVNHETPDIPLEIGDRKYEKTCEATEASSQAVCDGQLKYTFRRKRRREPLSSPKDESIIEKKSTSKWRGRDKPNVPPPQDKLSLVTESSRDSRRMVQVARQLISLSEKRWW</sequence>
<accession>A0AAV7F9J6</accession>
<feature type="coiled-coil region" evidence="1">
    <location>
        <begin position="29"/>
        <end position="113"/>
    </location>
</feature>
<feature type="compositionally biased region" description="Basic and acidic residues" evidence="2">
    <location>
        <begin position="371"/>
        <end position="391"/>
    </location>
</feature>
<evidence type="ECO:0000313" key="3">
    <source>
        <dbReference type="EMBL" id="KAG9456746.1"/>
    </source>
</evidence>
<dbReference type="PANTHER" id="PTHR34778">
    <property type="entry name" value="OS02G0580700 PROTEIN"/>
    <property type="match status" value="1"/>
</dbReference>
<dbReference type="PANTHER" id="PTHR34778:SF2">
    <property type="entry name" value="OS02G0580700 PROTEIN"/>
    <property type="match status" value="1"/>
</dbReference>
<organism evidence="3 4">
    <name type="scientific">Aristolochia fimbriata</name>
    <name type="common">White veined hardy Dutchman's pipe vine</name>
    <dbReference type="NCBI Taxonomy" id="158543"/>
    <lineage>
        <taxon>Eukaryota</taxon>
        <taxon>Viridiplantae</taxon>
        <taxon>Streptophyta</taxon>
        <taxon>Embryophyta</taxon>
        <taxon>Tracheophyta</taxon>
        <taxon>Spermatophyta</taxon>
        <taxon>Magnoliopsida</taxon>
        <taxon>Magnoliidae</taxon>
        <taxon>Piperales</taxon>
        <taxon>Aristolochiaceae</taxon>
        <taxon>Aristolochia</taxon>
    </lineage>
</organism>
<reference evidence="3 4" key="1">
    <citation type="submission" date="2021-07" db="EMBL/GenBank/DDBJ databases">
        <title>The Aristolochia fimbriata genome: insights into angiosperm evolution, floral development and chemical biosynthesis.</title>
        <authorList>
            <person name="Jiao Y."/>
        </authorList>
    </citation>
    <scope>NUCLEOTIDE SEQUENCE [LARGE SCALE GENOMIC DNA]</scope>
    <source>
        <strain evidence="3">IBCAS-2021</strain>
        <tissue evidence="3">Leaf</tissue>
    </source>
</reference>
<dbReference type="AlphaFoldDB" id="A0AAV7F9J6"/>
<feature type="compositionally biased region" description="Low complexity" evidence="2">
    <location>
        <begin position="258"/>
        <end position="267"/>
    </location>
</feature>
<protein>
    <submittedName>
        <fullName evidence="3">Uncharacterized protein</fullName>
    </submittedName>
</protein>
<dbReference type="EMBL" id="JAINDJ010000002">
    <property type="protein sequence ID" value="KAG9456746.1"/>
    <property type="molecule type" value="Genomic_DNA"/>
</dbReference>
<proteinExistence type="predicted"/>
<name>A0AAV7F9J6_ARIFI</name>
<evidence type="ECO:0000256" key="1">
    <source>
        <dbReference type="SAM" id="Coils"/>
    </source>
</evidence>
<keyword evidence="4" id="KW-1185">Reference proteome</keyword>
<feature type="region of interest" description="Disordered" evidence="2">
    <location>
        <begin position="250"/>
        <end position="285"/>
    </location>
</feature>
<evidence type="ECO:0000313" key="4">
    <source>
        <dbReference type="Proteomes" id="UP000825729"/>
    </source>
</evidence>
<feature type="region of interest" description="Disordered" evidence="2">
    <location>
        <begin position="362"/>
        <end position="410"/>
    </location>
</feature>
<comment type="caution">
    <text evidence="3">The sequence shown here is derived from an EMBL/GenBank/DDBJ whole genome shotgun (WGS) entry which is preliminary data.</text>
</comment>
<gene>
    <name evidence="3" type="ORF">H6P81_001254</name>
</gene>
<keyword evidence="1" id="KW-0175">Coiled coil</keyword>
<evidence type="ECO:0000256" key="2">
    <source>
        <dbReference type="SAM" id="MobiDB-lite"/>
    </source>
</evidence>